<dbReference type="AlphaFoldDB" id="A0A812XCE5"/>
<organism evidence="2 3">
    <name type="scientific">Symbiodinium necroappetens</name>
    <dbReference type="NCBI Taxonomy" id="1628268"/>
    <lineage>
        <taxon>Eukaryota</taxon>
        <taxon>Sar</taxon>
        <taxon>Alveolata</taxon>
        <taxon>Dinophyceae</taxon>
        <taxon>Suessiales</taxon>
        <taxon>Symbiodiniaceae</taxon>
        <taxon>Symbiodinium</taxon>
    </lineage>
</organism>
<keyword evidence="3" id="KW-1185">Reference proteome</keyword>
<protein>
    <submittedName>
        <fullName evidence="2">Uncharacterized protein</fullName>
    </submittedName>
</protein>
<comment type="caution">
    <text evidence="2">The sequence shown here is derived from an EMBL/GenBank/DDBJ whole genome shotgun (WGS) entry which is preliminary data.</text>
</comment>
<name>A0A812XCE5_9DINO</name>
<feature type="region of interest" description="Disordered" evidence="1">
    <location>
        <begin position="175"/>
        <end position="204"/>
    </location>
</feature>
<dbReference type="EMBL" id="CAJNJA010037104">
    <property type="protein sequence ID" value="CAE7728758.1"/>
    <property type="molecule type" value="Genomic_DNA"/>
</dbReference>
<dbReference type="Proteomes" id="UP000601435">
    <property type="component" value="Unassembled WGS sequence"/>
</dbReference>
<feature type="region of interest" description="Disordered" evidence="1">
    <location>
        <begin position="210"/>
        <end position="229"/>
    </location>
</feature>
<sequence>MPSTTLSKYQMQQKLIEMGEAPPPGWTKVQLSARIAELTQESEQILTEREASKMISRCKTKLALQELLDDFHIEYTRAQTVDQLRGMGLRHLMENKVPASPQNYMGFGKYSALTYGQVLTNYESYAEWCVKTSQEEGESHWRLKRFALWVQRTSRSEKVALSKMRENAIEEDMTVWNPGRTGTTSRGYKPRNQASASSSEMSDNKWELMSVDRPDPLTDSELVPEDKTRSEVKIAALEEEIHQLKEMVKQQMNDSEMARKQSKAKGT</sequence>
<proteinExistence type="predicted"/>
<feature type="compositionally biased region" description="Polar residues" evidence="1">
    <location>
        <begin position="180"/>
        <end position="201"/>
    </location>
</feature>
<evidence type="ECO:0000256" key="1">
    <source>
        <dbReference type="SAM" id="MobiDB-lite"/>
    </source>
</evidence>
<reference evidence="2" key="1">
    <citation type="submission" date="2021-02" db="EMBL/GenBank/DDBJ databases">
        <authorList>
            <person name="Dougan E. K."/>
            <person name="Rhodes N."/>
            <person name="Thang M."/>
            <person name="Chan C."/>
        </authorList>
    </citation>
    <scope>NUCLEOTIDE SEQUENCE</scope>
</reference>
<dbReference type="OrthoDB" id="416731at2759"/>
<accession>A0A812XCE5</accession>
<evidence type="ECO:0000313" key="3">
    <source>
        <dbReference type="Proteomes" id="UP000601435"/>
    </source>
</evidence>
<gene>
    <name evidence="2" type="ORF">SNEC2469_LOCUS21054</name>
</gene>
<evidence type="ECO:0000313" key="2">
    <source>
        <dbReference type="EMBL" id="CAE7728758.1"/>
    </source>
</evidence>